<protein>
    <recommendedName>
        <fullName evidence="3">tRNA-5-taurinomethyluridine 2-sulfurtransferase</fullName>
        <ecNumber evidence="3">2.8.1.14</ecNumber>
    </recommendedName>
</protein>
<evidence type="ECO:0000256" key="4">
    <source>
        <dbReference type="ARBA" id="ARBA00022555"/>
    </source>
</evidence>
<comment type="function">
    <text evidence="1">Catalyzes the 2-thiolation of uridine at the wobble position (U34) of mitochondrial tRNA(Lys), tRNA(Glu) and tRNA(Gln). Required for the formation of 5-taurinomethyl-2-thiouridine (tm5s2U) of mitochondrial tRNA(Lys), tRNA(Glu), and tRNA(Gln) at the wobble position. ATP is required to activate the C2 atom of the wobble base.</text>
</comment>
<feature type="domain" description="tRNA-specific 2-thiouridylase MnmA-like central" evidence="14">
    <location>
        <begin position="407"/>
        <end position="469"/>
    </location>
</feature>
<evidence type="ECO:0000256" key="10">
    <source>
        <dbReference type="ARBA" id="ARBA00023157"/>
    </source>
</evidence>
<sequence length="659" mass="69351">MDIRRCSIARCLTSGAPVSAVLKRRCDEGVGAAAATGAYVAPVAFRRRAPGVARVAGLSEIPSSSTPLPQLPTRGVGDKGVSDQYADDGYVVPAPEKWAQHPMLMAGCEPGKRLRVAVLLSGGVDSSLALRLLVAAGHDVTAFYLQIWFQEDFRNFWDACPWEEDLEYARKVCEALGVKLEVVPLTTQYWDRVVASSVAEIRAGRTPNPDIWCNSRVKFGAFYDHLAQRHGAEFDRVASGHYARVERRVVGGVGGSGGRSGSGSGSGGRRVGVEEREREAEEGLEARRRSGGLAVASGRGDGGSSSSSNSNSTSSSGSGHGQVGQHEVAAAAAVEEEVRLLLTPDAVKDQTYFLSGLTPDQLSRVMFPLGCLTKSQVRKLAAAADLANKNRKDSQGICFLGKVRFSEFVKEHLGEWHGPLLEAETGRPLGTHAGYWFYTVGQRGGIKLPGGPWYVVAKDTARNVVLVSRSYYDCEGGKARNAFTCGPFNWLHPRLRPRLGAGVGAGLRVGAGLGAAAEQGVEHVVVAAAEQGAESEPEPLFVKVRHGPNMYRCTLRLHDGSGAPVSSSSNSSSSSSSSSSNSGDGSSHGTAVAGARHQYEEEGELYGTVVLEANDQGLAPGQYAVFYQGGTCLGSAVITGTGLDAAALAAAGLRPPVPA</sequence>
<feature type="domain" description="tRNA-specific 2-thiouridylase MnmA-like C-terminal" evidence="13">
    <location>
        <begin position="608"/>
        <end position="638"/>
    </location>
</feature>
<dbReference type="RefSeq" id="XP_042916999.1">
    <property type="nucleotide sequence ID" value="XM_043070326.1"/>
</dbReference>
<dbReference type="GO" id="GO:0061708">
    <property type="term" value="F:tRNA-5-taurinomethyluridine 2-sulfurtransferase"/>
    <property type="evidence" value="ECO:0007669"/>
    <property type="project" value="UniProtKB-EC"/>
</dbReference>
<evidence type="ECO:0000256" key="6">
    <source>
        <dbReference type="ARBA" id="ARBA00022694"/>
    </source>
</evidence>
<dbReference type="GO" id="GO:0008033">
    <property type="term" value="P:tRNA processing"/>
    <property type="evidence" value="ECO:0007669"/>
    <property type="project" value="UniProtKB-KW"/>
</dbReference>
<dbReference type="InterPro" id="IPR014729">
    <property type="entry name" value="Rossmann-like_a/b/a_fold"/>
</dbReference>
<feature type="region of interest" description="Disordered" evidence="12">
    <location>
        <begin position="561"/>
        <end position="595"/>
    </location>
</feature>
<organism evidence="15 16">
    <name type="scientific">Chlamydomonas reinhardtii</name>
    <name type="common">Chlamydomonas smithii</name>
    <dbReference type="NCBI Taxonomy" id="3055"/>
    <lineage>
        <taxon>Eukaryota</taxon>
        <taxon>Viridiplantae</taxon>
        <taxon>Chlorophyta</taxon>
        <taxon>core chlorophytes</taxon>
        <taxon>Chlorophyceae</taxon>
        <taxon>CS clade</taxon>
        <taxon>Chlamydomonadales</taxon>
        <taxon>Chlamydomonadaceae</taxon>
        <taxon>Chlamydomonas</taxon>
    </lineage>
</organism>
<name>A0A2K3CYH9_CHLRE</name>
<evidence type="ECO:0000256" key="5">
    <source>
        <dbReference type="ARBA" id="ARBA00022679"/>
    </source>
</evidence>
<dbReference type="GO" id="GO:0000049">
    <property type="term" value="F:tRNA binding"/>
    <property type="evidence" value="ECO:0007669"/>
    <property type="project" value="UniProtKB-KW"/>
</dbReference>
<evidence type="ECO:0000256" key="11">
    <source>
        <dbReference type="ARBA" id="ARBA00049564"/>
    </source>
</evidence>
<keyword evidence="9" id="KW-0694">RNA-binding</keyword>
<accession>A0A2K3CYH9</accession>
<evidence type="ECO:0000313" key="15">
    <source>
        <dbReference type="EMBL" id="PNW73330.1"/>
    </source>
</evidence>
<dbReference type="STRING" id="3055.A0A2K3CYH9"/>
<feature type="compositionally biased region" description="Low complexity" evidence="12">
    <location>
        <begin position="566"/>
        <end position="587"/>
    </location>
</feature>
<dbReference type="Gene3D" id="2.30.30.280">
    <property type="entry name" value="Adenine nucleotide alpha hydrolases-like domains"/>
    <property type="match status" value="1"/>
</dbReference>
<dbReference type="InParanoid" id="A0A2K3CYH9"/>
<keyword evidence="6" id="KW-0819">tRNA processing</keyword>
<feature type="compositionally biased region" description="Basic and acidic residues" evidence="12">
    <location>
        <begin position="271"/>
        <end position="288"/>
    </location>
</feature>
<proteinExistence type="inferred from homology"/>
<dbReference type="AlphaFoldDB" id="A0A2K3CYH9"/>
<keyword evidence="7" id="KW-0547">Nucleotide-binding</keyword>
<gene>
    <name evidence="15" type="ORF">CHLRE_14g628000v5</name>
</gene>
<dbReference type="FunCoup" id="A0A2K3CYH9">
    <property type="interactions" value="1499"/>
</dbReference>
<dbReference type="ExpressionAtlas" id="A0A2K3CYH9">
    <property type="expression patterns" value="baseline and differential"/>
</dbReference>
<evidence type="ECO:0000259" key="14">
    <source>
        <dbReference type="Pfam" id="PF20259"/>
    </source>
</evidence>
<dbReference type="Gramene" id="PNW73330">
    <property type="protein sequence ID" value="PNW73330"/>
    <property type="gene ID" value="CHLRE_14g628000v5"/>
</dbReference>
<evidence type="ECO:0000313" key="16">
    <source>
        <dbReference type="Proteomes" id="UP000006906"/>
    </source>
</evidence>
<feature type="compositionally biased region" description="Low complexity" evidence="12">
    <location>
        <begin position="304"/>
        <end position="317"/>
    </location>
</feature>
<dbReference type="Pfam" id="PF20259">
    <property type="entry name" value="tRNA_Me_trans_M"/>
    <property type="match status" value="1"/>
</dbReference>
<dbReference type="Pfam" id="PF03054">
    <property type="entry name" value="tRNA_Me_trans"/>
    <property type="match status" value="2"/>
</dbReference>
<comment type="similarity">
    <text evidence="2">Belongs to the MnmA/TRMU family.</text>
</comment>
<evidence type="ECO:0000256" key="12">
    <source>
        <dbReference type="SAM" id="MobiDB-lite"/>
    </source>
</evidence>
<dbReference type="InterPro" id="IPR046885">
    <property type="entry name" value="MnmA-like_C"/>
</dbReference>
<dbReference type="GeneID" id="5718381"/>
<dbReference type="Proteomes" id="UP000006906">
    <property type="component" value="Chromosome 14"/>
</dbReference>
<keyword evidence="5" id="KW-0808">Transferase</keyword>
<evidence type="ECO:0000256" key="3">
    <source>
        <dbReference type="ARBA" id="ARBA00011953"/>
    </source>
</evidence>
<keyword evidence="10" id="KW-1015">Disulfide bond</keyword>
<dbReference type="InterPro" id="IPR023382">
    <property type="entry name" value="MnmA-like_central_sf"/>
</dbReference>
<dbReference type="Pfam" id="PF20258">
    <property type="entry name" value="tRNA_Me_trans_C"/>
    <property type="match status" value="1"/>
</dbReference>
<keyword evidence="4" id="KW-0820">tRNA-binding</keyword>
<evidence type="ECO:0000256" key="8">
    <source>
        <dbReference type="ARBA" id="ARBA00022840"/>
    </source>
</evidence>
<dbReference type="InterPro" id="IPR046884">
    <property type="entry name" value="MnmA-like_central"/>
</dbReference>
<dbReference type="OMA" id="KDSIMCL"/>
<dbReference type="EC" id="2.8.1.14" evidence="3"/>
<dbReference type="EMBL" id="CM008975">
    <property type="protein sequence ID" value="PNW73330.1"/>
    <property type="molecule type" value="Genomic_DNA"/>
</dbReference>
<evidence type="ECO:0000256" key="1">
    <source>
        <dbReference type="ARBA" id="ARBA00003986"/>
    </source>
</evidence>
<dbReference type="InterPro" id="IPR004506">
    <property type="entry name" value="MnmA-like"/>
</dbReference>
<dbReference type="PANTHER" id="PTHR43052">
    <property type="match status" value="1"/>
</dbReference>
<keyword evidence="8" id="KW-0067">ATP-binding</keyword>
<evidence type="ECO:0000259" key="13">
    <source>
        <dbReference type="Pfam" id="PF20258"/>
    </source>
</evidence>
<dbReference type="SUPFAM" id="SSF52402">
    <property type="entry name" value="Adenine nucleotide alpha hydrolases-like"/>
    <property type="match status" value="1"/>
</dbReference>
<dbReference type="CDD" id="cd01998">
    <property type="entry name" value="MnmA_TRMU-like"/>
    <property type="match status" value="1"/>
</dbReference>
<evidence type="ECO:0000256" key="9">
    <source>
        <dbReference type="ARBA" id="ARBA00022884"/>
    </source>
</evidence>
<feature type="region of interest" description="Disordered" evidence="12">
    <location>
        <begin position="253"/>
        <end position="328"/>
    </location>
</feature>
<comment type="catalytic activity">
    <reaction evidence="11">
        <text>5-taurinomethyluridine(34) in tRNA + S-sulfanyl-L-cysteinyl-[protein] + AH2 + ATP = 5-taurinomethyl-2-thiouridine(34) in tRNA + L-cysteinyl-[protein] + A + AMP + diphosphate + H(+)</text>
        <dbReference type="Rhea" id="RHEA:47040"/>
        <dbReference type="Rhea" id="RHEA-COMP:10131"/>
        <dbReference type="Rhea" id="RHEA-COMP:11726"/>
        <dbReference type="Rhea" id="RHEA-COMP:11732"/>
        <dbReference type="Rhea" id="RHEA-COMP:11733"/>
        <dbReference type="ChEBI" id="CHEBI:13193"/>
        <dbReference type="ChEBI" id="CHEBI:15378"/>
        <dbReference type="ChEBI" id="CHEBI:17499"/>
        <dbReference type="ChEBI" id="CHEBI:29950"/>
        <dbReference type="ChEBI" id="CHEBI:30616"/>
        <dbReference type="ChEBI" id="CHEBI:33019"/>
        <dbReference type="ChEBI" id="CHEBI:61963"/>
        <dbReference type="ChEBI" id="CHEBI:87171"/>
        <dbReference type="ChEBI" id="CHEBI:87172"/>
        <dbReference type="ChEBI" id="CHEBI:456215"/>
        <dbReference type="EC" id="2.8.1.14"/>
    </reaction>
</comment>
<feature type="compositionally biased region" description="Gly residues" evidence="12">
    <location>
        <begin position="253"/>
        <end position="270"/>
    </location>
</feature>
<dbReference type="Gene3D" id="2.40.30.10">
    <property type="entry name" value="Translation factors"/>
    <property type="match status" value="1"/>
</dbReference>
<dbReference type="Gene3D" id="3.40.50.620">
    <property type="entry name" value="HUPs"/>
    <property type="match status" value="1"/>
</dbReference>
<dbReference type="OrthoDB" id="3685at2759"/>
<dbReference type="KEGG" id="cre:CHLRE_14g628000v5"/>
<dbReference type="GO" id="GO:0005524">
    <property type="term" value="F:ATP binding"/>
    <property type="evidence" value="ECO:0007669"/>
    <property type="project" value="UniProtKB-KW"/>
</dbReference>
<reference evidence="15 16" key="1">
    <citation type="journal article" date="2007" name="Science">
        <title>The Chlamydomonas genome reveals the evolution of key animal and plant functions.</title>
        <authorList>
            <person name="Merchant S.S."/>
            <person name="Prochnik S.E."/>
            <person name="Vallon O."/>
            <person name="Harris E.H."/>
            <person name="Karpowicz S.J."/>
            <person name="Witman G.B."/>
            <person name="Terry A."/>
            <person name="Salamov A."/>
            <person name="Fritz-Laylin L.K."/>
            <person name="Marechal-Drouard L."/>
            <person name="Marshall W.F."/>
            <person name="Qu L.H."/>
            <person name="Nelson D.R."/>
            <person name="Sanderfoot A.A."/>
            <person name="Spalding M.H."/>
            <person name="Kapitonov V.V."/>
            <person name="Ren Q."/>
            <person name="Ferris P."/>
            <person name="Lindquist E."/>
            <person name="Shapiro H."/>
            <person name="Lucas S.M."/>
            <person name="Grimwood J."/>
            <person name="Schmutz J."/>
            <person name="Cardol P."/>
            <person name="Cerutti H."/>
            <person name="Chanfreau G."/>
            <person name="Chen C.L."/>
            <person name="Cognat V."/>
            <person name="Croft M.T."/>
            <person name="Dent R."/>
            <person name="Dutcher S."/>
            <person name="Fernandez E."/>
            <person name="Fukuzawa H."/>
            <person name="Gonzalez-Ballester D."/>
            <person name="Gonzalez-Halphen D."/>
            <person name="Hallmann A."/>
            <person name="Hanikenne M."/>
            <person name="Hippler M."/>
            <person name="Inwood W."/>
            <person name="Jabbari K."/>
            <person name="Kalanon M."/>
            <person name="Kuras R."/>
            <person name="Lefebvre P.A."/>
            <person name="Lemaire S.D."/>
            <person name="Lobanov A.V."/>
            <person name="Lohr M."/>
            <person name="Manuell A."/>
            <person name="Meier I."/>
            <person name="Mets L."/>
            <person name="Mittag M."/>
            <person name="Mittelmeier T."/>
            <person name="Moroney J.V."/>
            <person name="Moseley J."/>
            <person name="Napoli C."/>
            <person name="Nedelcu A.M."/>
            <person name="Niyogi K."/>
            <person name="Novoselov S.V."/>
            <person name="Paulsen I.T."/>
            <person name="Pazour G."/>
            <person name="Purton S."/>
            <person name="Ral J.P."/>
            <person name="Riano-Pachon D.M."/>
            <person name="Riekhof W."/>
            <person name="Rymarquis L."/>
            <person name="Schroda M."/>
            <person name="Stern D."/>
            <person name="Umen J."/>
            <person name="Willows R."/>
            <person name="Wilson N."/>
            <person name="Zimmer S.L."/>
            <person name="Allmer J."/>
            <person name="Balk J."/>
            <person name="Bisova K."/>
            <person name="Chen C.J."/>
            <person name="Elias M."/>
            <person name="Gendler K."/>
            <person name="Hauser C."/>
            <person name="Lamb M.R."/>
            <person name="Ledford H."/>
            <person name="Long J.C."/>
            <person name="Minagawa J."/>
            <person name="Page M.D."/>
            <person name="Pan J."/>
            <person name="Pootakham W."/>
            <person name="Roje S."/>
            <person name="Rose A."/>
            <person name="Stahlberg E."/>
            <person name="Terauchi A.M."/>
            <person name="Yang P."/>
            <person name="Ball S."/>
            <person name="Bowler C."/>
            <person name="Dieckmann C.L."/>
            <person name="Gladyshev V.N."/>
            <person name="Green P."/>
            <person name="Jorgensen R."/>
            <person name="Mayfield S."/>
            <person name="Mueller-Roeber B."/>
            <person name="Rajamani S."/>
            <person name="Sayre R.T."/>
            <person name="Brokstein P."/>
            <person name="Dubchak I."/>
            <person name="Goodstein D."/>
            <person name="Hornick L."/>
            <person name="Huang Y.W."/>
            <person name="Jhaveri J."/>
            <person name="Luo Y."/>
            <person name="Martinez D."/>
            <person name="Ngau W.C."/>
            <person name="Otillar B."/>
            <person name="Poliakov A."/>
            <person name="Porter A."/>
            <person name="Szajkowski L."/>
            <person name="Werner G."/>
            <person name="Zhou K."/>
            <person name="Grigoriev I.V."/>
            <person name="Rokhsar D.S."/>
            <person name="Grossman A.R."/>
        </authorList>
    </citation>
    <scope>NUCLEOTIDE SEQUENCE [LARGE SCALE GENOMIC DNA]</scope>
    <source>
        <strain evidence="16">CC-503</strain>
    </source>
</reference>
<evidence type="ECO:0000256" key="7">
    <source>
        <dbReference type="ARBA" id="ARBA00022741"/>
    </source>
</evidence>
<dbReference type="InterPro" id="IPR051305">
    <property type="entry name" value="tRNA_2-thiouridylase_MnmA"/>
</dbReference>
<keyword evidence="16" id="KW-1185">Reference proteome</keyword>
<evidence type="ECO:0000256" key="2">
    <source>
        <dbReference type="ARBA" id="ARBA00006191"/>
    </source>
</evidence>
<dbReference type="PANTHER" id="PTHR43052:SF1">
    <property type="entry name" value="TRNA-5-TAURINOMETHYLURIDINE 2-SULFURTRANSFERASE"/>
    <property type="match status" value="1"/>
</dbReference>